<organism evidence="1 2">
    <name type="scientific">Jiella mangrovi</name>
    <dbReference type="NCBI Taxonomy" id="2821407"/>
    <lineage>
        <taxon>Bacteria</taxon>
        <taxon>Pseudomonadati</taxon>
        <taxon>Pseudomonadota</taxon>
        <taxon>Alphaproteobacteria</taxon>
        <taxon>Hyphomicrobiales</taxon>
        <taxon>Aurantimonadaceae</taxon>
        <taxon>Jiella</taxon>
    </lineage>
</organism>
<evidence type="ECO:0000313" key="2">
    <source>
        <dbReference type="Proteomes" id="UP000678276"/>
    </source>
</evidence>
<reference evidence="1 2" key="1">
    <citation type="submission" date="2021-04" db="EMBL/GenBank/DDBJ databases">
        <title>Whole genome sequence of Jiella sp. KSK16Y-1.</title>
        <authorList>
            <person name="Tuo L."/>
        </authorList>
    </citation>
    <scope>NUCLEOTIDE SEQUENCE [LARGE SCALE GENOMIC DNA]</scope>
    <source>
        <strain evidence="1 2">KSK16Y-1</strain>
    </source>
</reference>
<comment type="caution">
    <text evidence="1">The sequence shown here is derived from an EMBL/GenBank/DDBJ whole genome shotgun (WGS) entry which is preliminary data.</text>
</comment>
<accession>A0ABS4BJF1</accession>
<evidence type="ECO:0000313" key="1">
    <source>
        <dbReference type="EMBL" id="MBP0616281.1"/>
    </source>
</evidence>
<evidence type="ECO:0008006" key="3">
    <source>
        <dbReference type="Google" id="ProtNLM"/>
    </source>
</evidence>
<proteinExistence type="predicted"/>
<dbReference type="RefSeq" id="WP_209594779.1">
    <property type="nucleotide sequence ID" value="NZ_JAGJCF010000007.1"/>
</dbReference>
<name>A0ABS4BJF1_9HYPH</name>
<sequence length="106" mass="11584">MSIITVLSDDEARRLVDPLLRERLKEFGYRGVVVSSEEDFDGDMVLRLTVDVDRQVSGRAMLDVGGEIWGALLDRGDARFALLTYRRPDPASGVGMSAVNPGSNDG</sequence>
<gene>
    <name evidence="1" type="ORF">J6595_11875</name>
</gene>
<dbReference type="Proteomes" id="UP000678276">
    <property type="component" value="Unassembled WGS sequence"/>
</dbReference>
<protein>
    <recommendedName>
        <fullName evidence="3">DUF3240 domain-containing protein</fullName>
    </recommendedName>
</protein>
<keyword evidence="2" id="KW-1185">Reference proteome</keyword>
<dbReference type="EMBL" id="JAGJCF010000007">
    <property type="protein sequence ID" value="MBP0616281.1"/>
    <property type="molecule type" value="Genomic_DNA"/>
</dbReference>